<organism evidence="1 2">
    <name type="scientific">Snodgrassella alvi</name>
    <dbReference type="NCBI Taxonomy" id="1196083"/>
    <lineage>
        <taxon>Bacteria</taxon>
        <taxon>Pseudomonadati</taxon>
        <taxon>Pseudomonadota</taxon>
        <taxon>Betaproteobacteria</taxon>
        <taxon>Neisseriales</taxon>
        <taxon>Neisseriaceae</taxon>
        <taxon>Snodgrassella</taxon>
    </lineage>
</organism>
<name>A0A2N9Y1K9_9NEIS</name>
<dbReference type="EMBL" id="MEIV01000077">
    <property type="protein sequence ID" value="PIT60529.1"/>
    <property type="molecule type" value="Genomic_DNA"/>
</dbReference>
<evidence type="ECO:0000313" key="2">
    <source>
        <dbReference type="Proteomes" id="UP000231094"/>
    </source>
</evidence>
<proteinExistence type="predicted"/>
<protein>
    <submittedName>
        <fullName evidence="1">Uncharacterized protein</fullName>
    </submittedName>
</protein>
<gene>
    <name evidence="1" type="ORF">BHC47_01310</name>
</gene>
<reference evidence="1 2" key="1">
    <citation type="journal article" date="2017" name="MBio">
        <title>Type VI secretion-mediated competition in the bee gut microbiome.</title>
        <authorList>
            <person name="Steele M.I."/>
            <person name="Kwong W.K."/>
            <person name="Powell J.E."/>
            <person name="Whiteley M."/>
            <person name="Moran N.A."/>
        </authorList>
    </citation>
    <scope>NUCLEOTIDE SEQUENCE [LARGE SCALE GENOMIC DNA]</scope>
    <source>
        <strain evidence="1 2">PEB0171</strain>
    </source>
</reference>
<comment type="caution">
    <text evidence="1">The sequence shown here is derived from an EMBL/GenBank/DDBJ whole genome shotgun (WGS) entry which is preliminary data.</text>
</comment>
<accession>A0A2N9Y1K9</accession>
<dbReference type="AlphaFoldDB" id="A0A2N9Y1K9"/>
<sequence length="94" mass="11185">MFKFFDHHYNVITVPNLGWLPSVTEPLVINCPTDYDLKCYITHNFTNNWEVSYLYSFTINYKNNPDNDDQNFINQKLNATKLAYQIVESVIEER</sequence>
<evidence type="ECO:0000313" key="1">
    <source>
        <dbReference type="EMBL" id="PIT60529.1"/>
    </source>
</evidence>
<dbReference type="Proteomes" id="UP000231094">
    <property type="component" value="Unassembled WGS sequence"/>
</dbReference>